<organism evidence="3 4">
    <name type="scientific">Penicillium cf. griseofulvum</name>
    <dbReference type="NCBI Taxonomy" id="2972120"/>
    <lineage>
        <taxon>Eukaryota</taxon>
        <taxon>Fungi</taxon>
        <taxon>Dikarya</taxon>
        <taxon>Ascomycota</taxon>
        <taxon>Pezizomycotina</taxon>
        <taxon>Eurotiomycetes</taxon>
        <taxon>Eurotiomycetidae</taxon>
        <taxon>Eurotiales</taxon>
        <taxon>Aspergillaceae</taxon>
        <taxon>Penicillium</taxon>
    </lineage>
</organism>
<dbReference type="PANTHER" id="PTHR43008:SF4">
    <property type="entry name" value="CHAIN DEHYDROGENASE, PUTATIVE (AFU_ORTHOLOGUE AFUA_4G08710)-RELATED"/>
    <property type="match status" value="1"/>
</dbReference>
<evidence type="ECO:0000313" key="4">
    <source>
        <dbReference type="Proteomes" id="UP001150879"/>
    </source>
</evidence>
<reference evidence="3" key="1">
    <citation type="submission" date="2022-11" db="EMBL/GenBank/DDBJ databases">
        <authorList>
            <person name="Petersen C."/>
        </authorList>
    </citation>
    <scope>NUCLEOTIDE SEQUENCE</scope>
    <source>
        <strain evidence="3">IBT 16849</strain>
    </source>
</reference>
<protein>
    <submittedName>
        <fullName evidence="3">Uncharacterized protein</fullName>
    </submittedName>
</protein>
<dbReference type="GO" id="GO:0050664">
    <property type="term" value="F:oxidoreductase activity, acting on NAD(P)H, oxygen as acceptor"/>
    <property type="evidence" value="ECO:0007669"/>
    <property type="project" value="TreeGrafter"/>
</dbReference>
<comment type="caution">
    <text evidence="3">The sequence shown here is derived from an EMBL/GenBank/DDBJ whole genome shotgun (WGS) entry which is preliminary data.</text>
</comment>
<name>A0A9W9IY42_9EURO</name>
<dbReference type="InterPro" id="IPR036291">
    <property type="entry name" value="NAD(P)-bd_dom_sf"/>
</dbReference>
<comment type="similarity">
    <text evidence="1">Belongs to the short-chain dehydrogenases/reductases (SDR) family.</text>
</comment>
<dbReference type="Gene3D" id="3.40.50.720">
    <property type="entry name" value="NAD(P)-binding Rossmann-like Domain"/>
    <property type="match status" value="1"/>
</dbReference>
<dbReference type="PANTHER" id="PTHR43008">
    <property type="entry name" value="BENZIL REDUCTASE"/>
    <property type="match status" value="1"/>
</dbReference>
<dbReference type="Pfam" id="PF13561">
    <property type="entry name" value="adh_short_C2"/>
    <property type="match status" value="1"/>
</dbReference>
<keyword evidence="4" id="KW-1185">Reference proteome</keyword>
<dbReference type="PRINTS" id="PR00081">
    <property type="entry name" value="GDHRDH"/>
</dbReference>
<dbReference type="AlphaFoldDB" id="A0A9W9IY42"/>
<evidence type="ECO:0000256" key="2">
    <source>
        <dbReference type="ARBA" id="ARBA00023002"/>
    </source>
</evidence>
<proteinExistence type="inferred from homology"/>
<dbReference type="EMBL" id="JAPQKP010000006">
    <property type="protein sequence ID" value="KAJ5185706.1"/>
    <property type="molecule type" value="Genomic_DNA"/>
</dbReference>
<sequence length="135" mass="15260">MRRIININLTSTFVCAPSAAREISEQGFPASMVFIASMSGYMVNKRFETAAYISSKAGVHHVARHLASEWRSLKGGPVIRINSLSPGYTRTRMTEDLLKYPMQERLMSEGSMLNRISATDKYRGPVMFYQMRVAM</sequence>
<dbReference type="Proteomes" id="UP001150879">
    <property type="component" value="Unassembled WGS sequence"/>
</dbReference>
<dbReference type="SUPFAM" id="SSF51735">
    <property type="entry name" value="NAD(P)-binding Rossmann-fold domains"/>
    <property type="match status" value="1"/>
</dbReference>
<dbReference type="InterPro" id="IPR002347">
    <property type="entry name" value="SDR_fam"/>
</dbReference>
<evidence type="ECO:0000313" key="3">
    <source>
        <dbReference type="EMBL" id="KAJ5185706.1"/>
    </source>
</evidence>
<keyword evidence="2" id="KW-0560">Oxidoreductase</keyword>
<accession>A0A9W9IY42</accession>
<reference evidence="3" key="2">
    <citation type="journal article" date="2023" name="IMA Fungus">
        <title>Comparative genomic study of the Penicillium genus elucidates a diverse pangenome and 15 lateral gene transfer events.</title>
        <authorList>
            <person name="Petersen C."/>
            <person name="Sorensen T."/>
            <person name="Nielsen M.R."/>
            <person name="Sondergaard T.E."/>
            <person name="Sorensen J.L."/>
            <person name="Fitzpatrick D.A."/>
            <person name="Frisvad J.C."/>
            <person name="Nielsen K.L."/>
        </authorList>
    </citation>
    <scope>NUCLEOTIDE SEQUENCE</scope>
    <source>
        <strain evidence="3">IBT 16849</strain>
    </source>
</reference>
<dbReference type="GO" id="GO:0016616">
    <property type="term" value="F:oxidoreductase activity, acting on the CH-OH group of donors, NAD or NADP as acceptor"/>
    <property type="evidence" value="ECO:0007669"/>
    <property type="project" value="UniProtKB-ARBA"/>
</dbReference>
<gene>
    <name evidence="3" type="ORF">N7472_010546</name>
</gene>
<evidence type="ECO:0000256" key="1">
    <source>
        <dbReference type="ARBA" id="ARBA00006484"/>
    </source>
</evidence>